<dbReference type="Proteomes" id="UP000235916">
    <property type="component" value="Unassembled WGS sequence"/>
</dbReference>
<dbReference type="NCBIfam" id="TIGR02115">
    <property type="entry name" value="potass_kdpF"/>
    <property type="match status" value="1"/>
</dbReference>
<comment type="caution">
    <text evidence="2">The sequence shown here is derived from an EMBL/GenBank/DDBJ whole genome shotgun (WGS) entry which is preliminary data.</text>
</comment>
<dbReference type="AlphaFoldDB" id="A0A2N8KWA1"/>
<name>A0A2N8KWA1_9BURK</name>
<dbReference type="GO" id="GO:0008556">
    <property type="term" value="F:P-type potassium transmembrane transporter activity"/>
    <property type="evidence" value="ECO:0007669"/>
    <property type="project" value="InterPro"/>
</dbReference>
<protein>
    <submittedName>
        <fullName evidence="2">K(+)-transporting ATPase subunit F</fullName>
    </submittedName>
</protein>
<feature type="transmembrane region" description="Helical" evidence="1">
    <location>
        <begin position="6"/>
        <end position="24"/>
    </location>
</feature>
<sequence>MSALYWVSGLVAAGLFAYLLYALLRAEEF</sequence>
<keyword evidence="1" id="KW-0472">Membrane</keyword>
<evidence type="ECO:0000313" key="2">
    <source>
        <dbReference type="EMBL" id="PND37739.1"/>
    </source>
</evidence>
<accession>A0A2N8KWA1</accession>
<evidence type="ECO:0000256" key="1">
    <source>
        <dbReference type="SAM" id="Phobius"/>
    </source>
</evidence>
<gene>
    <name evidence="2" type="primary">kdpF</name>
    <name evidence="2" type="ORF">C1O66_09520</name>
</gene>
<dbReference type="RefSeq" id="WP_102767659.1">
    <property type="nucleotide sequence ID" value="NZ_CP124551.1"/>
</dbReference>
<evidence type="ECO:0000313" key="3">
    <source>
        <dbReference type="Proteomes" id="UP000235916"/>
    </source>
</evidence>
<keyword evidence="1" id="KW-0812">Transmembrane</keyword>
<organism evidence="2 3">
    <name type="scientific">Kinneretia aquatilis</name>
    <dbReference type="NCBI Taxonomy" id="2070761"/>
    <lineage>
        <taxon>Bacteria</taxon>
        <taxon>Pseudomonadati</taxon>
        <taxon>Pseudomonadota</taxon>
        <taxon>Betaproteobacteria</taxon>
        <taxon>Burkholderiales</taxon>
        <taxon>Sphaerotilaceae</taxon>
        <taxon>Roseateles</taxon>
    </lineage>
</organism>
<dbReference type="EMBL" id="POSP01000003">
    <property type="protein sequence ID" value="PND37739.1"/>
    <property type="molecule type" value="Genomic_DNA"/>
</dbReference>
<proteinExistence type="predicted"/>
<reference evidence="2 3" key="1">
    <citation type="submission" date="2018-01" db="EMBL/GenBank/DDBJ databases">
        <title>Draft genome sequence of Paucibacter aquatile CR182 isolated from freshwater of the Nakdong River.</title>
        <authorList>
            <person name="Choi A."/>
            <person name="Chung E.J."/>
        </authorList>
    </citation>
    <scope>NUCLEOTIDE SEQUENCE [LARGE SCALE GENOMIC DNA]</scope>
    <source>
        <strain evidence="2 3">CR182</strain>
    </source>
</reference>
<dbReference type="GO" id="GO:0005886">
    <property type="term" value="C:plasma membrane"/>
    <property type="evidence" value="ECO:0007669"/>
    <property type="project" value="InterPro"/>
</dbReference>
<keyword evidence="1" id="KW-1133">Transmembrane helix</keyword>
<dbReference type="InterPro" id="IPR011726">
    <property type="entry name" value="KdpF"/>
</dbReference>
<keyword evidence="3" id="KW-1185">Reference proteome</keyword>
<dbReference type="Pfam" id="PF09604">
    <property type="entry name" value="Potass_KdpF"/>
    <property type="match status" value="1"/>
</dbReference>